<dbReference type="InterPro" id="IPR036689">
    <property type="entry name" value="ESAT-6-like_sf"/>
</dbReference>
<protein>
    <submittedName>
        <fullName evidence="1">Uncharacterized protein YukE</fullName>
    </submittedName>
</protein>
<evidence type="ECO:0000313" key="2">
    <source>
        <dbReference type="Proteomes" id="UP001230220"/>
    </source>
</evidence>
<name>A0ABU0E5K8_9FIRM</name>
<accession>A0ABU0E5K8</accession>
<proteinExistence type="predicted"/>
<evidence type="ECO:0000313" key="1">
    <source>
        <dbReference type="EMBL" id="MDQ0362152.1"/>
    </source>
</evidence>
<organism evidence="1 2">
    <name type="scientific">Breznakia pachnodae</name>
    <dbReference type="NCBI Taxonomy" id="265178"/>
    <lineage>
        <taxon>Bacteria</taxon>
        <taxon>Bacillati</taxon>
        <taxon>Bacillota</taxon>
        <taxon>Erysipelotrichia</taxon>
        <taxon>Erysipelotrichales</taxon>
        <taxon>Erysipelotrichaceae</taxon>
        <taxon>Breznakia</taxon>
    </lineage>
</organism>
<reference evidence="1 2" key="1">
    <citation type="submission" date="2023-07" db="EMBL/GenBank/DDBJ databases">
        <title>Genomic Encyclopedia of Type Strains, Phase IV (KMG-IV): sequencing the most valuable type-strain genomes for metagenomic binning, comparative biology and taxonomic classification.</title>
        <authorList>
            <person name="Goeker M."/>
        </authorList>
    </citation>
    <scope>NUCLEOTIDE SEQUENCE [LARGE SCALE GENOMIC DNA]</scope>
    <source>
        <strain evidence="1 2">DSM 16784</strain>
    </source>
</reference>
<sequence>MGKFKLNNNVAESATTLGNVETMLGDTYATAKKLYDGIEAMKWEGESRNHFHAMMGIILQYHKELDEVVTDIKKSMEDLHDAAENYDTYYAIKKLKEIE</sequence>
<comment type="caution">
    <text evidence="1">The sequence shown here is derived from an EMBL/GenBank/DDBJ whole genome shotgun (WGS) entry which is preliminary data.</text>
</comment>
<dbReference type="Proteomes" id="UP001230220">
    <property type="component" value="Unassembled WGS sequence"/>
</dbReference>
<keyword evidence="2" id="KW-1185">Reference proteome</keyword>
<dbReference type="RefSeq" id="WP_307409500.1">
    <property type="nucleotide sequence ID" value="NZ_JAUSUR010000005.1"/>
</dbReference>
<gene>
    <name evidence="1" type="ORF">J2S15_002905</name>
</gene>
<dbReference type="SUPFAM" id="SSF140453">
    <property type="entry name" value="EsxAB dimer-like"/>
    <property type="match status" value="1"/>
</dbReference>
<dbReference type="EMBL" id="JAUSUR010000005">
    <property type="protein sequence ID" value="MDQ0362152.1"/>
    <property type="molecule type" value="Genomic_DNA"/>
</dbReference>